<feature type="signal peptide" evidence="1">
    <location>
        <begin position="1"/>
        <end position="20"/>
    </location>
</feature>
<dbReference type="Proteomes" id="UP000316726">
    <property type="component" value="Chromosome 13"/>
</dbReference>
<proteinExistence type="predicted"/>
<gene>
    <name evidence="2" type="ORF">A3770_13p69490</name>
</gene>
<evidence type="ECO:0000256" key="1">
    <source>
        <dbReference type="SAM" id="SignalP"/>
    </source>
</evidence>
<accession>A0A5B8MVQ3</accession>
<evidence type="ECO:0000313" key="2">
    <source>
        <dbReference type="EMBL" id="QDZ24431.1"/>
    </source>
</evidence>
<protein>
    <submittedName>
        <fullName evidence="2">Uncharacterized protein</fullName>
    </submittedName>
</protein>
<keyword evidence="3" id="KW-1185">Reference proteome</keyword>
<evidence type="ECO:0000313" key="3">
    <source>
        <dbReference type="Proteomes" id="UP000316726"/>
    </source>
</evidence>
<dbReference type="AlphaFoldDB" id="A0A5B8MVQ3"/>
<keyword evidence="1" id="KW-0732">Signal</keyword>
<name>A0A5B8MVQ3_9CHLO</name>
<dbReference type="EMBL" id="CP031046">
    <property type="protein sequence ID" value="QDZ24431.1"/>
    <property type="molecule type" value="Genomic_DNA"/>
</dbReference>
<feature type="chain" id="PRO_5023135228" evidence="1">
    <location>
        <begin position="21"/>
        <end position="96"/>
    </location>
</feature>
<organism evidence="2 3">
    <name type="scientific">Chloropicon primus</name>
    <dbReference type="NCBI Taxonomy" id="1764295"/>
    <lineage>
        <taxon>Eukaryota</taxon>
        <taxon>Viridiplantae</taxon>
        <taxon>Chlorophyta</taxon>
        <taxon>Chloropicophyceae</taxon>
        <taxon>Chloropicales</taxon>
        <taxon>Chloropicaceae</taxon>
        <taxon>Chloropicon</taxon>
    </lineage>
</organism>
<sequence length="96" mass="9766">MKKNVEWLCVWLAVVVVVAAATPVYGQRWGRPHSYGRSKASTVGSSGIGIASETSKAEVDGSGTFMASAEADAGDTKAKVMAMTTDGAAQGSSTAP</sequence>
<reference evidence="2 3" key="1">
    <citation type="submission" date="2018-07" db="EMBL/GenBank/DDBJ databases">
        <title>The complete nuclear genome of the prasinophyte Chloropicon primus (CCMP1205).</title>
        <authorList>
            <person name="Pombert J.-F."/>
            <person name="Otis C."/>
            <person name="Turmel M."/>
            <person name="Lemieux C."/>
        </authorList>
    </citation>
    <scope>NUCLEOTIDE SEQUENCE [LARGE SCALE GENOMIC DNA]</scope>
    <source>
        <strain evidence="2 3">CCMP1205</strain>
    </source>
</reference>